<reference evidence="2" key="1">
    <citation type="journal article" date="2023" name="G3 (Bethesda)">
        <title>Whole genome assemblies of Zophobas morio and Tenebrio molitor.</title>
        <authorList>
            <person name="Kaur S."/>
            <person name="Stinson S.A."/>
            <person name="diCenzo G.C."/>
        </authorList>
    </citation>
    <scope>NUCLEOTIDE SEQUENCE</scope>
    <source>
        <strain evidence="2">QUZm001</strain>
    </source>
</reference>
<keyword evidence="3" id="KW-1185">Reference proteome</keyword>
<protein>
    <submittedName>
        <fullName evidence="2">Uncharacterized protein</fullName>
    </submittedName>
</protein>
<organism evidence="2 3">
    <name type="scientific">Zophobas morio</name>
    <dbReference type="NCBI Taxonomy" id="2755281"/>
    <lineage>
        <taxon>Eukaryota</taxon>
        <taxon>Metazoa</taxon>
        <taxon>Ecdysozoa</taxon>
        <taxon>Arthropoda</taxon>
        <taxon>Hexapoda</taxon>
        <taxon>Insecta</taxon>
        <taxon>Pterygota</taxon>
        <taxon>Neoptera</taxon>
        <taxon>Endopterygota</taxon>
        <taxon>Coleoptera</taxon>
        <taxon>Polyphaga</taxon>
        <taxon>Cucujiformia</taxon>
        <taxon>Tenebrionidae</taxon>
        <taxon>Zophobas</taxon>
    </lineage>
</organism>
<evidence type="ECO:0000313" key="2">
    <source>
        <dbReference type="EMBL" id="KAJ3654002.1"/>
    </source>
</evidence>
<gene>
    <name evidence="2" type="ORF">Zmor_013217</name>
</gene>
<comment type="caution">
    <text evidence="2">The sequence shown here is derived from an EMBL/GenBank/DDBJ whole genome shotgun (WGS) entry which is preliminary data.</text>
</comment>
<dbReference type="AlphaFoldDB" id="A0AA38ICT1"/>
<evidence type="ECO:0000256" key="1">
    <source>
        <dbReference type="SAM" id="MobiDB-lite"/>
    </source>
</evidence>
<feature type="compositionally biased region" description="Basic and acidic residues" evidence="1">
    <location>
        <begin position="80"/>
        <end position="102"/>
    </location>
</feature>
<sequence length="102" mass="11656">MREHQVLYIENTEHMITVKTRRTNTSSGTCSPGGVHSWTERAVGHSGTQREGGPGRSAIGGEKDPRYWLEGTMGRSGRRGWREMRQSRREVGRDDRLVDFLR</sequence>
<dbReference type="EMBL" id="JALNTZ010000004">
    <property type="protein sequence ID" value="KAJ3654002.1"/>
    <property type="molecule type" value="Genomic_DNA"/>
</dbReference>
<evidence type="ECO:0000313" key="3">
    <source>
        <dbReference type="Proteomes" id="UP001168821"/>
    </source>
</evidence>
<feature type="region of interest" description="Disordered" evidence="1">
    <location>
        <begin position="22"/>
        <end position="102"/>
    </location>
</feature>
<accession>A0AA38ICT1</accession>
<dbReference type="Proteomes" id="UP001168821">
    <property type="component" value="Unassembled WGS sequence"/>
</dbReference>
<proteinExistence type="predicted"/>
<name>A0AA38ICT1_9CUCU</name>